<reference evidence="4 5" key="1">
    <citation type="submission" date="2018-11" db="EMBL/GenBank/DDBJ databases">
        <authorList>
            <consortium name="Pathogen Informatics"/>
        </authorList>
    </citation>
    <scope>NUCLEOTIDE SEQUENCE [LARGE SCALE GENOMIC DNA]</scope>
</reference>
<protein>
    <recommendedName>
        <fullName evidence="3">Dynein associated protein domain-containing protein</fullName>
    </recommendedName>
</protein>
<dbReference type="InterPro" id="IPR022157">
    <property type="entry name" value="Dynactin"/>
</dbReference>
<feature type="domain" description="Dynein associated protein" evidence="3">
    <location>
        <begin position="338"/>
        <end position="399"/>
    </location>
</feature>
<dbReference type="Proteomes" id="UP000281553">
    <property type="component" value="Unassembled WGS sequence"/>
</dbReference>
<gene>
    <name evidence="4" type="ORF">DILT_LOCUS6726</name>
</gene>
<dbReference type="EMBL" id="UYRU01050235">
    <property type="protein sequence ID" value="VDN10895.1"/>
    <property type="molecule type" value="Genomic_DNA"/>
</dbReference>
<dbReference type="OrthoDB" id="2130750at2759"/>
<evidence type="ECO:0000259" key="3">
    <source>
        <dbReference type="Pfam" id="PF12455"/>
    </source>
</evidence>
<dbReference type="Pfam" id="PF12455">
    <property type="entry name" value="Dynactin"/>
    <property type="match status" value="1"/>
</dbReference>
<dbReference type="AlphaFoldDB" id="A0A3P7L0A8"/>
<evidence type="ECO:0000313" key="5">
    <source>
        <dbReference type="Proteomes" id="UP000281553"/>
    </source>
</evidence>
<organism evidence="4 5">
    <name type="scientific">Dibothriocephalus latus</name>
    <name type="common">Fish tapeworm</name>
    <name type="synonym">Diphyllobothrium latum</name>
    <dbReference type="NCBI Taxonomy" id="60516"/>
    <lineage>
        <taxon>Eukaryota</taxon>
        <taxon>Metazoa</taxon>
        <taxon>Spiralia</taxon>
        <taxon>Lophotrochozoa</taxon>
        <taxon>Platyhelminthes</taxon>
        <taxon>Cestoda</taxon>
        <taxon>Eucestoda</taxon>
        <taxon>Diphyllobothriidea</taxon>
        <taxon>Diphyllobothriidae</taxon>
        <taxon>Dibothriocephalus</taxon>
    </lineage>
</organism>
<keyword evidence="1" id="KW-0175">Coiled coil</keyword>
<evidence type="ECO:0000256" key="1">
    <source>
        <dbReference type="SAM" id="Coils"/>
    </source>
</evidence>
<proteinExistence type="predicted"/>
<name>A0A3P7L0A8_DIBLA</name>
<evidence type="ECO:0000313" key="4">
    <source>
        <dbReference type="EMBL" id="VDN10895.1"/>
    </source>
</evidence>
<accession>A0A3P7L0A8</accession>
<keyword evidence="5" id="KW-1185">Reference proteome</keyword>
<sequence length="410" mass="46140">MSELAESIEMATLDKEMAEEKLETINLELETLKERVEELTLENQILKDEQEQTSATPSGDGAPTTAQVKQLEQQNERLKMGLVQFRNLANQDKEEITSLTKEVSISELAVISLQNEADKLKKENDRLNEELKQSLEHTIELKEQVDAALGADQMEALCDMNNELLEGQRDTELELREQVELARAQVQELLRHHEASKETVADYELTLSKFRELVTDLQNQNTNLAQSLADARRTASQASLVSMAAAVDPSISADAASALMQLSGRPGGRQPEAQTVAKVCSLLLPILRCASPCLLSFQFYLFMTVQKSNRLLCSHLSFWLKHCQVHFCCHSPFDFSQVIETELRRLDVDQGVRHVELLSAFLPESFDRRAGDHDAINLLLLIDRLIVKCELLSTQVSSTVFAFCVYFCTL</sequence>
<feature type="region of interest" description="Disordered" evidence="2">
    <location>
        <begin position="43"/>
        <end position="69"/>
    </location>
</feature>
<feature type="coiled-coil region" evidence="1">
    <location>
        <begin position="172"/>
        <end position="234"/>
    </location>
</feature>
<evidence type="ECO:0000256" key="2">
    <source>
        <dbReference type="SAM" id="MobiDB-lite"/>
    </source>
</evidence>